<dbReference type="GO" id="GO:0000462">
    <property type="term" value="P:maturation of SSU-rRNA from tricistronic rRNA transcript (SSU-rRNA, 5.8S rRNA, LSU-rRNA)"/>
    <property type="evidence" value="ECO:0007669"/>
    <property type="project" value="TreeGrafter"/>
</dbReference>
<dbReference type="Pfam" id="PF04000">
    <property type="entry name" value="Sas10_Utp3"/>
    <property type="match status" value="1"/>
</dbReference>
<evidence type="ECO:0000313" key="9">
    <source>
        <dbReference type="Proteomes" id="UP001217918"/>
    </source>
</evidence>
<dbReference type="AlphaFoldDB" id="A0AAD9HXH5"/>
<sequence length="625" mass="69810">MGKKRKAPRPTAPAGPKEVDPADARLAINTFEDIADSEEEYFLNQDRIDFDEQVKSKRQRREEEEDEFLEQSGDEVFANQGSDESEDEEDGHARPLDGKGAPSQRKNLDGEDSEGDDREDESGWWGSSKQDYYNADAIETEADALEEEVEAKRLQKKKLAKMAEEDFMFDEGDWIAPETQGTQGTDVVTEVLKDVEITDEMGPEERYKILQSRYPEFDLLADELRELQPLAEGYQKEAEGKPARSLAVVRHWILSAYISTLASYFAILTSPARDGNGSTKMMDPTELRDHDVMETLMRCRKAWLRVKALKPRKVESSDAGVLSAPEEPEVVPEMTAAAGLKRTKREKAADAEAKARRRMKAKKAKEIEESIADLGGLLSQPVKAVKTKPRTAEALPKPMEVDDNRSDFGEEEMDSKRAALKDGKKRSLRFYTSQIVQKAAKRAEAGRDAGGDNDLPYRERHKDRQARLQAEAEKRGQKGSKHGVALDENSSGDDDDSKANGGGEGDADEEYYNMVANRAAAKKAAKAARYDALAAAKKGDRLVEEATIGEDGKRKITYAIEKNKGLAPRRVKQIRNPRVKKRMRFEEKKKKLASMRPVYKGGEDRGGYKGELSGIKAGVVKSLKL</sequence>
<dbReference type="Pfam" id="PF09368">
    <property type="entry name" value="Sas10"/>
    <property type="match status" value="1"/>
</dbReference>
<feature type="compositionally biased region" description="Acidic residues" evidence="6">
    <location>
        <begin position="110"/>
        <end position="122"/>
    </location>
</feature>
<dbReference type="Proteomes" id="UP001217918">
    <property type="component" value="Unassembled WGS sequence"/>
</dbReference>
<comment type="similarity">
    <text evidence="2">Belongs to the SAS10 family.</text>
</comment>
<dbReference type="EMBL" id="JAQQPM010000001">
    <property type="protein sequence ID" value="KAK2066547.1"/>
    <property type="molecule type" value="Genomic_DNA"/>
</dbReference>
<evidence type="ECO:0000256" key="4">
    <source>
        <dbReference type="ARBA" id="ARBA00023242"/>
    </source>
</evidence>
<keyword evidence="4" id="KW-0539">Nucleus</keyword>
<dbReference type="PANTHER" id="PTHR13237">
    <property type="entry name" value="SOMETHING ABOUT SILENCING PROTEIN 10-RELATED"/>
    <property type="match status" value="1"/>
</dbReference>
<evidence type="ECO:0000256" key="6">
    <source>
        <dbReference type="SAM" id="MobiDB-lite"/>
    </source>
</evidence>
<comment type="subcellular location">
    <subcellularLocation>
        <location evidence="1">Nucleus</location>
    </subcellularLocation>
</comment>
<reference evidence="8" key="1">
    <citation type="journal article" date="2023" name="Mol. Plant Microbe Interact.">
        <title>Elucidating the Obligate Nature and Biological Capacity of an Invasive Fungal Corn Pathogen.</title>
        <authorList>
            <person name="MacCready J.S."/>
            <person name="Roggenkamp E.M."/>
            <person name="Gdanetz K."/>
            <person name="Chilvers M.I."/>
        </authorList>
    </citation>
    <scope>NUCLEOTIDE SEQUENCE</scope>
    <source>
        <strain evidence="8">PM02</strain>
    </source>
</reference>
<dbReference type="InterPro" id="IPR007146">
    <property type="entry name" value="Sas10/Utp3/C1D"/>
</dbReference>
<name>A0AAD9HXH5_9PEZI</name>
<feature type="region of interest" description="Disordered" evidence="6">
    <location>
        <begin position="383"/>
        <end position="424"/>
    </location>
</feature>
<feature type="region of interest" description="Disordered" evidence="6">
    <location>
        <begin position="39"/>
        <end position="131"/>
    </location>
</feature>
<evidence type="ECO:0000256" key="1">
    <source>
        <dbReference type="ARBA" id="ARBA00004123"/>
    </source>
</evidence>
<evidence type="ECO:0000259" key="7">
    <source>
        <dbReference type="Pfam" id="PF09368"/>
    </source>
</evidence>
<protein>
    <recommendedName>
        <fullName evidence="7">Sas10 C-terminal domain-containing protein</fullName>
    </recommendedName>
</protein>
<feature type="coiled-coil region" evidence="5">
    <location>
        <begin position="135"/>
        <end position="165"/>
    </location>
</feature>
<dbReference type="GO" id="GO:0032040">
    <property type="term" value="C:small-subunit processome"/>
    <property type="evidence" value="ECO:0007669"/>
    <property type="project" value="TreeGrafter"/>
</dbReference>
<feature type="compositionally biased region" description="Basic and acidic residues" evidence="6">
    <location>
        <begin position="46"/>
        <end position="55"/>
    </location>
</feature>
<comment type="caution">
    <text evidence="8">The sequence shown here is derived from an EMBL/GenBank/DDBJ whole genome shotgun (WGS) entry which is preliminary data.</text>
</comment>
<keyword evidence="3" id="KW-0597">Phosphoprotein</keyword>
<feature type="compositionally biased region" description="Acidic residues" evidence="6">
    <location>
        <begin position="63"/>
        <end position="73"/>
    </location>
</feature>
<proteinExistence type="inferred from homology"/>
<feature type="region of interest" description="Disordered" evidence="6">
    <location>
        <begin position="436"/>
        <end position="509"/>
    </location>
</feature>
<feature type="domain" description="Sas10 C-terminal" evidence="7">
    <location>
        <begin position="550"/>
        <end position="625"/>
    </location>
</feature>
<dbReference type="InterPro" id="IPR018972">
    <property type="entry name" value="Sas10_C_dom"/>
</dbReference>
<feature type="compositionally biased region" description="Basic and acidic residues" evidence="6">
    <location>
        <begin position="399"/>
        <end position="422"/>
    </location>
</feature>
<accession>A0AAD9HXH5</accession>
<feature type="compositionally biased region" description="Basic and acidic residues" evidence="6">
    <location>
        <begin position="441"/>
        <end position="476"/>
    </location>
</feature>
<keyword evidence="9" id="KW-1185">Reference proteome</keyword>
<keyword evidence="5" id="KW-0175">Coiled coil</keyword>
<evidence type="ECO:0000313" key="8">
    <source>
        <dbReference type="EMBL" id="KAK2066547.1"/>
    </source>
</evidence>
<evidence type="ECO:0000256" key="3">
    <source>
        <dbReference type="ARBA" id="ARBA00022553"/>
    </source>
</evidence>
<feature type="region of interest" description="Disordered" evidence="6">
    <location>
        <begin position="1"/>
        <end position="23"/>
    </location>
</feature>
<organism evidence="8 9">
    <name type="scientific">Phyllachora maydis</name>
    <dbReference type="NCBI Taxonomy" id="1825666"/>
    <lineage>
        <taxon>Eukaryota</taxon>
        <taxon>Fungi</taxon>
        <taxon>Dikarya</taxon>
        <taxon>Ascomycota</taxon>
        <taxon>Pezizomycotina</taxon>
        <taxon>Sordariomycetes</taxon>
        <taxon>Sordariomycetidae</taxon>
        <taxon>Phyllachorales</taxon>
        <taxon>Phyllachoraceae</taxon>
        <taxon>Phyllachora</taxon>
    </lineage>
</organism>
<gene>
    <name evidence="8" type="ORF">P8C59_000353</name>
</gene>
<evidence type="ECO:0000256" key="2">
    <source>
        <dbReference type="ARBA" id="ARBA00010979"/>
    </source>
</evidence>
<dbReference type="PANTHER" id="PTHR13237:SF8">
    <property type="entry name" value="SOMETHING ABOUT SILENCING PROTEIN 10"/>
    <property type="match status" value="1"/>
</dbReference>
<evidence type="ECO:0000256" key="5">
    <source>
        <dbReference type="SAM" id="Coils"/>
    </source>
</evidence>